<dbReference type="PANTHER" id="PTHR42966:SF3">
    <property type="entry name" value="BLR5971 PROTEIN"/>
    <property type="match status" value="1"/>
</dbReference>
<reference evidence="2 3" key="1">
    <citation type="journal article" date="2016" name="Nat. Commun.">
        <title>Thousands of microbial genomes shed light on interconnected biogeochemical processes in an aquifer system.</title>
        <authorList>
            <person name="Anantharaman K."/>
            <person name="Brown C.T."/>
            <person name="Hug L.A."/>
            <person name="Sharon I."/>
            <person name="Castelle C.J."/>
            <person name="Probst A.J."/>
            <person name="Thomas B.C."/>
            <person name="Singh A."/>
            <person name="Wilkins M.J."/>
            <person name="Karaoz U."/>
            <person name="Brodie E.L."/>
            <person name="Williams K.H."/>
            <person name="Hubbard S.S."/>
            <person name="Banfield J.F."/>
        </authorList>
    </citation>
    <scope>NUCLEOTIDE SEQUENCE [LARGE SCALE GENOMIC DNA]</scope>
</reference>
<dbReference type="InterPro" id="IPR036237">
    <property type="entry name" value="Xyl_isomerase-like_sf"/>
</dbReference>
<dbReference type="EMBL" id="MHRF01000005">
    <property type="protein sequence ID" value="OHA18439.1"/>
    <property type="molecule type" value="Genomic_DNA"/>
</dbReference>
<dbReference type="InterPro" id="IPR051690">
    <property type="entry name" value="PseI-like"/>
</dbReference>
<dbReference type="Pfam" id="PF03102">
    <property type="entry name" value="NeuB"/>
    <property type="match status" value="1"/>
</dbReference>
<dbReference type="InterPro" id="IPR013974">
    <property type="entry name" value="SAF"/>
</dbReference>
<dbReference type="GO" id="GO:0016051">
    <property type="term" value="P:carbohydrate biosynthetic process"/>
    <property type="evidence" value="ECO:0007669"/>
    <property type="project" value="InterPro"/>
</dbReference>
<gene>
    <name evidence="2" type="ORF">A2664_00650</name>
</gene>
<dbReference type="SMART" id="SM00858">
    <property type="entry name" value="SAF"/>
    <property type="match status" value="1"/>
</dbReference>
<dbReference type="InterPro" id="IPR013132">
    <property type="entry name" value="PseI/NeuA/B-like_N"/>
</dbReference>
<dbReference type="CDD" id="cd11615">
    <property type="entry name" value="SAF_NeuB_like"/>
    <property type="match status" value="1"/>
</dbReference>
<dbReference type="SUPFAM" id="SSF51658">
    <property type="entry name" value="Xylose isomerase-like"/>
    <property type="match status" value="1"/>
</dbReference>
<dbReference type="Gene3D" id="3.20.20.70">
    <property type="entry name" value="Aldolase class I"/>
    <property type="match status" value="1"/>
</dbReference>
<feature type="domain" description="AFP-like" evidence="1">
    <location>
        <begin position="297"/>
        <end position="355"/>
    </location>
</feature>
<evidence type="ECO:0000313" key="2">
    <source>
        <dbReference type="EMBL" id="OHA18439.1"/>
    </source>
</evidence>
<sequence length="636" mass="71585">MRSLVKKESGFRIGQREITDAGPVFVIAEVGLNHNGDMQVAKKLVDVAVAAGADAVKFQMRHLDSLYVESAHTNIHGEDIGTQYLLSLIKKSELTQDQFIEIAQYAKQKGILFLCTPWDKQSADFLEKLHVPAFKVASADLINFELLEHLAKKQKPLIISTGMSTMDEIKKTVQFLKKHQAEFALLHCNSTYPAPIKNLNLNMIPELKKLYGGIVGYSGHELELATTVATVPLGARIIERHITLDRSLEGPDHAASLEPDDFATLVRDIRRTEEALGTGKKFITSGEYINRKNLGKSLVAERVIRKGETITQDMVTAKSPAKGLSPQLFFDLIGRRTTQDMKKDDYFTEEDLGKKPIKRGPFPKGIWGIIVRPHDLRELTAGITPPIIEFHFSTRDLGHEFAIPEFPNTELVVHLPEMYGTELLDLCALDKKSREESIRQVDAGLNLVRKLRTHFGKTPARVKTVVHVGGMTFRDFATMAERKTMYENLANSLKKLDLTGIDILLENLPPYPWYKGGQWFSNTFMDADEIAKFAEKYDYHVCYDSSHAQLYCNYTRKDPVEFFKKVEPHVRHIHLSDAAGTDGEGLQIGDGNTPFKALLLLVKKTGVGFTPEIWMGHQNKGEGFWRALKKLIKFGL</sequence>
<dbReference type="InterPro" id="IPR013022">
    <property type="entry name" value="Xyl_isomerase-like_TIM-brl"/>
</dbReference>
<evidence type="ECO:0000259" key="1">
    <source>
        <dbReference type="PROSITE" id="PS50844"/>
    </source>
</evidence>
<name>A0A1G2M5P5_9BACT</name>
<dbReference type="PROSITE" id="PS50844">
    <property type="entry name" value="AFP_LIKE"/>
    <property type="match status" value="1"/>
</dbReference>
<evidence type="ECO:0000313" key="3">
    <source>
        <dbReference type="Proteomes" id="UP000178873"/>
    </source>
</evidence>
<dbReference type="PANTHER" id="PTHR42966">
    <property type="entry name" value="N-ACETYLNEURAMINATE SYNTHASE"/>
    <property type="match status" value="1"/>
</dbReference>
<proteinExistence type="predicted"/>
<dbReference type="InterPro" id="IPR013785">
    <property type="entry name" value="Aldolase_TIM"/>
</dbReference>
<dbReference type="Gene3D" id="3.20.20.150">
    <property type="entry name" value="Divalent-metal-dependent TIM barrel enzymes"/>
    <property type="match status" value="1"/>
</dbReference>
<dbReference type="AlphaFoldDB" id="A0A1G2M5P5"/>
<dbReference type="InterPro" id="IPR036732">
    <property type="entry name" value="AFP_Neu5c_C_sf"/>
</dbReference>
<dbReference type="SUPFAM" id="SSF51569">
    <property type="entry name" value="Aldolase"/>
    <property type="match status" value="1"/>
</dbReference>
<dbReference type="Proteomes" id="UP000178873">
    <property type="component" value="Unassembled WGS sequence"/>
</dbReference>
<dbReference type="Pfam" id="PF01261">
    <property type="entry name" value="AP_endonuc_2"/>
    <property type="match status" value="1"/>
</dbReference>
<dbReference type="Pfam" id="PF08666">
    <property type="entry name" value="SAF"/>
    <property type="match status" value="1"/>
</dbReference>
<comment type="caution">
    <text evidence="2">The sequence shown here is derived from an EMBL/GenBank/DDBJ whole genome shotgun (WGS) entry which is preliminary data.</text>
</comment>
<dbReference type="SUPFAM" id="SSF51269">
    <property type="entry name" value="AFP III-like domain"/>
    <property type="match status" value="1"/>
</dbReference>
<dbReference type="STRING" id="1802301.A2664_00650"/>
<dbReference type="InterPro" id="IPR006190">
    <property type="entry name" value="SAF_AFP_Neu5Ac"/>
</dbReference>
<dbReference type="InterPro" id="IPR057736">
    <property type="entry name" value="SAF_PseI/NeuA/NeuB"/>
</dbReference>
<organism evidence="2 3">
    <name type="scientific">Candidatus Taylorbacteria bacterium RIFCSPHIGHO2_01_FULL_46_22b</name>
    <dbReference type="NCBI Taxonomy" id="1802301"/>
    <lineage>
        <taxon>Bacteria</taxon>
        <taxon>Candidatus Tayloriibacteriota</taxon>
    </lineage>
</organism>
<accession>A0A1G2M5P5</accession>
<protein>
    <recommendedName>
        <fullName evidence="1">AFP-like domain-containing protein</fullName>
    </recommendedName>
</protein>
<dbReference type="GO" id="GO:0047444">
    <property type="term" value="F:N-acylneuraminate-9-phosphate synthase activity"/>
    <property type="evidence" value="ECO:0007669"/>
    <property type="project" value="TreeGrafter"/>
</dbReference>
<dbReference type="Gene3D" id="3.90.1210.10">
    <property type="entry name" value="Antifreeze-like/N-acetylneuraminic acid synthase C-terminal domain"/>
    <property type="match status" value="1"/>
</dbReference>